<dbReference type="InterPro" id="IPR011055">
    <property type="entry name" value="Dup_hybrid_motif"/>
</dbReference>
<proteinExistence type="predicted"/>
<dbReference type="InterPro" id="IPR016047">
    <property type="entry name" value="M23ase_b-sheet_dom"/>
</dbReference>
<reference evidence="5 6" key="1">
    <citation type="submission" date="2017-09" db="EMBL/GenBank/DDBJ databases">
        <title>Depth-based differentiation of microbial function through sediment-hosted aquifers and enrichment of novel symbionts in the deep terrestrial subsurface.</title>
        <authorList>
            <person name="Probst A.J."/>
            <person name="Ladd B."/>
            <person name="Jarett J.K."/>
            <person name="Geller-Mcgrath D.E."/>
            <person name="Sieber C.M."/>
            <person name="Emerson J.B."/>
            <person name="Anantharaman K."/>
            <person name="Thomas B.C."/>
            <person name="Malmstrom R."/>
            <person name="Stieglmeier M."/>
            <person name="Klingl A."/>
            <person name="Woyke T."/>
            <person name="Ryan C.M."/>
            <person name="Banfield J.F."/>
        </authorList>
    </citation>
    <scope>NUCLEOTIDE SEQUENCE [LARGE SCALE GENOMIC DNA]</scope>
    <source>
        <strain evidence="5">CG23_combo_of_CG06-09_8_20_14_all_40_23</strain>
    </source>
</reference>
<comment type="caution">
    <text evidence="5">The sequence shown here is derived from an EMBL/GenBank/DDBJ whole genome shotgun (WGS) entry which is preliminary data.</text>
</comment>
<dbReference type="CDD" id="cd12797">
    <property type="entry name" value="M23_peptidase"/>
    <property type="match status" value="1"/>
</dbReference>
<dbReference type="PANTHER" id="PTHR21666">
    <property type="entry name" value="PEPTIDASE-RELATED"/>
    <property type="match status" value="1"/>
</dbReference>
<feature type="coiled-coil region" evidence="2">
    <location>
        <begin position="39"/>
        <end position="94"/>
    </location>
</feature>
<evidence type="ECO:0000256" key="2">
    <source>
        <dbReference type="SAM" id="Coils"/>
    </source>
</evidence>
<dbReference type="InterPro" id="IPR050570">
    <property type="entry name" value="Cell_wall_metabolism_enzyme"/>
</dbReference>
<evidence type="ECO:0000256" key="1">
    <source>
        <dbReference type="ARBA" id="ARBA00022729"/>
    </source>
</evidence>
<dbReference type="GO" id="GO:0004222">
    <property type="term" value="F:metalloendopeptidase activity"/>
    <property type="evidence" value="ECO:0007669"/>
    <property type="project" value="TreeGrafter"/>
</dbReference>
<feature type="domain" description="Peptidoglycan hydrolase PcsB coiled-coil" evidence="4">
    <location>
        <begin position="111"/>
        <end position="173"/>
    </location>
</feature>
<evidence type="ECO:0000259" key="4">
    <source>
        <dbReference type="Pfam" id="PF24568"/>
    </source>
</evidence>
<keyword evidence="2" id="KW-0175">Coiled coil</keyword>
<feature type="non-terminal residue" evidence="5">
    <location>
        <position position="404"/>
    </location>
</feature>
<dbReference type="EMBL" id="PCSH01000023">
    <property type="protein sequence ID" value="PIP42057.1"/>
    <property type="molecule type" value="Genomic_DNA"/>
</dbReference>
<organism evidence="5 6">
    <name type="scientific">Candidatus Desantisbacteria bacterium CG23_combo_of_CG06-09_8_20_14_all_40_23</name>
    <dbReference type="NCBI Taxonomy" id="1974550"/>
    <lineage>
        <taxon>Bacteria</taxon>
        <taxon>Candidatus Desantisiibacteriota</taxon>
    </lineage>
</organism>
<feature type="coiled-coil region" evidence="2">
    <location>
        <begin position="211"/>
        <end position="259"/>
    </location>
</feature>
<gene>
    <name evidence="5" type="ORF">COX18_01590</name>
</gene>
<dbReference type="InterPro" id="IPR057309">
    <property type="entry name" value="PcsB_CC"/>
</dbReference>
<dbReference type="Pfam" id="PF24568">
    <property type="entry name" value="CC_PcsB"/>
    <property type="match status" value="1"/>
</dbReference>
<protein>
    <submittedName>
        <fullName evidence="5">Uncharacterized protein</fullName>
    </submittedName>
</protein>
<dbReference type="Pfam" id="PF01551">
    <property type="entry name" value="Peptidase_M23"/>
    <property type="match status" value="1"/>
</dbReference>
<dbReference type="Gene3D" id="2.70.70.10">
    <property type="entry name" value="Glucose Permease (Domain IIA)"/>
    <property type="match status" value="1"/>
</dbReference>
<accession>A0A2H0A9H3</accession>
<evidence type="ECO:0000313" key="5">
    <source>
        <dbReference type="EMBL" id="PIP42057.1"/>
    </source>
</evidence>
<dbReference type="SUPFAM" id="SSF51261">
    <property type="entry name" value="Duplicated hybrid motif"/>
    <property type="match status" value="1"/>
</dbReference>
<dbReference type="Proteomes" id="UP000231067">
    <property type="component" value="Unassembled WGS sequence"/>
</dbReference>
<dbReference type="AlphaFoldDB" id="A0A2H0A9H3"/>
<evidence type="ECO:0000313" key="6">
    <source>
        <dbReference type="Proteomes" id="UP000231067"/>
    </source>
</evidence>
<dbReference type="Gene3D" id="6.10.250.3150">
    <property type="match status" value="1"/>
</dbReference>
<keyword evidence="1" id="KW-0732">Signal</keyword>
<name>A0A2H0A9H3_9BACT</name>
<dbReference type="PANTHER" id="PTHR21666:SF270">
    <property type="entry name" value="MUREIN HYDROLASE ACTIVATOR ENVC"/>
    <property type="match status" value="1"/>
</dbReference>
<sequence>MRRKGERLNSAICLVFIFLFLSSGVSLCSADVSTEKGKLLKIRKELQQKKTLLQQAVKKEKGVINELDKRNRQLNQTQRKVDKLGETINKTQHKIIIKKEALIKTFNSLYQKQSQLSHRLRAIYKYRKNGVLDVLCSSPNLSDMSRQLYFMTMIAQNDNTLIREIQQQKELLKCQKQLLQGKHKQLLVIQNDYKQEFIVQQKQEKGYRGLLSRVQKDKKLYRQQVAQLNNSSSELTSLIKRLEAQKKAQEKARAAMVAKRKKEGKKPEKIEKRSYPEKGTLSWPVSGGQIIKGFGQYKNPKFDTFVVNKGIDISAHAGQTVVAVKSGSVVYAGWFKGYGLLVMIDHGNGIYSLYAHLANILVGKGQTINTGTPLGTVGDTGFTTEPCLHFELRVDGQPVNPSGW</sequence>
<evidence type="ECO:0000259" key="3">
    <source>
        <dbReference type="Pfam" id="PF01551"/>
    </source>
</evidence>
<feature type="domain" description="M23ase beta-sheet core" evidence="3">
    <location>
        <begin position="308"/>
        <end position="401"/>
    </location>
</feature>